<dbReference type="AlphaFoldDB" id="E2SD97"/>
<dbReference type="InterPro" id="IPR011050">
    <property type="entry name" value="Pectin_lyase_fold/virulence"/>
</dbReference>
<accession>E2SD97</accession>
<keyword evidence="2" id="KW-1185">Reference proteome</keyword>
<sequence length="588" mass="59855">MIPAPSEWSHMTVNRSMPLKLPLLVAAMCASLAGALLVFPTSAVAAGPSWYVQGGSAAGGSGAVDSPFGSLAEAEAASAPGDTIVVLPSPKVLDGGIELKPGQRLVGEGPSVTAGAVVAPQLTNTTDRLDGDAVRLADGTTVQNLRITGARRGAVYGLDVTEVLVEGNDVAGQNTSCTPGFLIPAFIGPTNVPGIGIPVGGGLQNGWAGIMIDVTERQGVTATIADNLVRDADCGDGIDIRTAGSASADVTVRGNDVRSLKQGPDFKSVLAIGMQASDTSELTAIVHDNTQSDLGDPEELNFILAGSNSEGVYVNGVGPSRMHVTITENIYTNDKGVGNFSANGLEVVTMGSGSDVSVVVRDSHFSGSPGDLVEHGALGTDARMEMLLERVTVERSAGFGDTKILPFNNGDCVVAGSLGARNDVSLVVRDSVLRDCSNNGLSIGSNVVNGTGASGRIVVEVDNTQITGNRGGNLSVRNFTKLDELVVKVQRSNLAGSSSFGSSIADVSIEDFGRTTRSTIDLGGGALGSVGQNCVVGGLLAANVVRYKVAAKNTWWGRPGGPGLLRTLALGGLLNTGSALASAPAHCR</sequence>
<evidence type="ECO:0008006" key="3">
    <source>
        <dbReference type="Google" id="ProtNLM"/>
    </source>
</evidence>
<organism evidence="1 2">
    <name type="scientific">Aeromicrobium marinum DSM 15272</name>
    <dbReference type="NCBI Taxonomy" id="585531"/>
    <lineage>
        <taxon>Bacteria</taxon>
        <taxon>Bacillati</taxon>
        <taxon>Actinomycetota</taxon>
        <taxon>Actinomycetes</taxon>
        <taxon>Propionibacteriales</taxon>
        <taxon>Nocardioidaceae</taxon>
        <taxon>Aeromicrobium</taxon>
    </lineage>
</organism>
<proteinExistence type="predicted"/>
<reference evidence="1" key="1">
    <citation type="submission" date="2010-08" db="EMBL/GenBank/DDBJ databases">
        <authorList>
            <person name="Muzny D."/>
            <person name="Qin X."/>
            <person name="Buhay C."/>
            <person name="Dugan-Rocha S."/>
            <person name="Ding Y."/>
            <person name="Chen G."/>
            <person name="Hawes A."/>
            <person name="Holder M."/>
            <person name="Jhangiani S."/>
            <person name="Johnson A."/>
            <person name="Khan Z."/>
            <person name="Li Z."/>
            <person name="Liu W."/>
            <person name="Liu X."/>
            <person name="Perez L."/>
            <person name="Shen H."/>
            <person name="Wang Q."/>
            <person name="Watt J."/>
            <person name="Xi L."/>
            <person name="Xin Y."/>
            <person name="Zhou J."/>
            <person name="Deng J."/>
            <person name="Jiang H."/>
            <person name="Liu Y."/>
            <person name="Qu J."/>
            <person name="Song X.-Z."/>
            <person name="Zhang L."/>
            <person name="Villasana D."/>
            <person name="Johnson A."/>
            <person name="Liu J."/>
            <person name="Liyanage D."/>
            <person name="Lorensuhewa L."/>
            <person name="Robinson T."/>
            <person name="Song A."/>
            <person name="Song B.-B."/>
            <person name="Dinh H."/>
            <person name="Thornton R."/>
            <person name="Coyle M."/>
            <person name="Francisco L."/>
            <person name="Jackson L."/>
            <person name="Javaid M."/>
            <person name="Korchina V."/>
            <person name="Kovar C."/>
            <person name="Mata R."/>
            <person name="Mathew T."/>
            <person name="Ngo R."/>
            <person name="Nguyen L."/>
            <person name="Nguyen N."/>
            <person name="Okwuonu G."/>
            <person name="Ongeri F."/>
            <person name="Pham C."/>
            <person name="Simmons D."/>
            <person name="Wilczek-Boney K."/>
            <person name="Hale W."/>
            <person name="Jakkamsetti A."/>
            <person name="Pham P."/>
            <person name="Ruth R."/>
            <person name="San Lucas F."/>
            <person name="Warren J."/>
            <person name="Zhang J."/>
            <person name="Zhao Z."/>
            <person name="Zhou C."/>
            <person name="Zhu D."/>
            <person name="Lee S."/>
            <person name="Bess C."/>
            <person name="Blankenburg K."/>
            <person name="Forbes L."/>
            <person name="Fu Q."/>
            <person name="Gubbala S."/>
            <person name="Hirani K."/>
            <person name="Jayaseelan J.C."/>
            <person name="Lara F."/>
            <person name="Munidasa M."/>
            <person name="Palculict T."/>
            <person name="Patil S."/>
            <person name="Pu L.-L."/>
            <person name="Saada N."/>
            <person name="Tang L."/>
            <person name="Weissenberger G."/>
            <person name="Zhu Y."/>
            <person name="Hemphill L."/>
            <person name="Shang Y."/>
            <person name="Youmans B."/>
            <person name="Ayvaz T."/>
            <person name="Ross M."/>
            <person name="Santibanez J."/>
            <person name="Aqrawi P."/>
            <person name="Gross S."/>
            <person name="Joshi V."/>
            <person name="Fowler G."/>
            <person name="Nazareth L."/>
            <person name="Reid J."/>
            <person name="Worley K."/>
            <person name="Petrosino J."/>
            <person name="Highlander S."/>
            <person name="Gibbs R."/>
        </authorList>
    </citation>
    <scope>NUCLEOTIDE SEQUENCE [LARGE SCALE GENOMIC DNA]</scope>
    <source>
        <strain evidence="1">DSM 15272</strain>
    </source>
</reference>
<dbReference type="Gene3D" id="2.160.20.10">
    <property type="entry name" value="Single-stranded right-handed beta-helix, Pectin lyase-like"/>
    <property type="match status" value="1"/>
</dbReference>
<name>E2SD97_9ACTN</name>
<evidence type="ECO:0000313" key="2">
    <source>
        <dbReference type="Proteomes" id="UP000003111"/>
    </source>
</evidence>
<dbReference type="EMBL" id="ACLF03000006">
    <property type="protein sequence ID" value="EFQ82474.1"/>
    <property type="molecule type" value="Genomic_DNA"/>
</dbReference>
<evidence type="ECO:0000313" key="1">
    <source>
        <dbReference type="EMBL" id="EFQ82474.1"/>
    </source>
</evidence>
<dbReference type="eggNOG" id="ENOG5033IRM">
    <property type="taxonomic scope" value="Bacteria"/>
</dbReference>
<dbReference type="SMART" id="SM00710">
    <property type="entry name" value="PbH1"/>
    <property type="match status" value="7"/>
</dbReference>
<dbReference type="STRING" id="585531.HMPREF0063_11683"/>
<dbReference type="InterPro" id="IPR006626">
    <property type="entry name" value="PbH1"/>
</dbReference>
<comment type="caution">
    <text evidence="1">The sequence shown here is derived from an EMBL/GenBank/DDBJ whole genome shotgun (WGS) entry which is preliminary data.</text>
</comment>
<dbReference type="Proteomes" id="UP000003111">
    <property type="component" value="Unassembled WGS sequence"/>
</dbReference>
<protein>
    <recommendedName>
        <fullName evidence="3">Right handed beta helix domain-containing protein</fullName>
    </recommendedName>
</protein>
<gene>
    <name evidence="1" type="ORF">HMPREF0063_11683</name>
</gene>
<dbReference type="SUPFAM" id="SSF51126">
    <property type="entry name" value="Pectin lyase-like"/>
    <property type="match status" value="1"/>
</dbReference>
<dbReference type="HOGENOM" id="CLU_493336_0_0_11"/>
<dbReference type="InterPro" id="IPR012334">
    <property type="entry name" value="Pectin_lyas_fold"/>
</dbReference>